<evidence type="ECO:0000313" key="3">
    <source>
        <dbReference type="EMBL" id="KAK3237025.1"/>
    </source>
</evidence>
<keyword evidence="4" id="KW-1185">Reference proteome</keyword>
<dbReference type="Proteomes" id="UP001190700">
    <property type="component" value="Unassembled WGS sequence"/>
</dbReference>
<dbReference type="EMBL" id="LGRX02034725">
    <property type="protein sequence ID" value="KAK3237025.1"/>
    <property type="molecule type" value="Genomic_DNA"/>
</dbReference>
<accession>A0AAE0ESA9</accession>
<feature type="coiled-coil region" evidence="1">
    <location>
        <begin position="39"/>
        <end position="73"/>
    </location>
</feature>
<sequence>MASTNADLKENWDLYAVRKHRDKIWDEHKVSTGGTFLLNKGKEQMAQKMAENAQRVKDQVNSLHAAAAKLSDKERGRHGADRVPFKEFVLKKEFSTVEQNEAVHAYSALVNGNEHVPKMTTEPGWPARRAGVVRSSTPQGSLLGDKGWSTLRGAVATRAAWRAWGRTPGFSSQAVESTTHKMLETLGLVQPRDEDDPATGPAGMGITEGDEGGLERWMQWRQDLQDYGSMLTKNIAVRVPSYTPE</sequence>
<keyword evidence="1" id="KW-0175">Coiled coil</keyword>
<evidence type="ECO:0000256" key="1">
    <source>
        <dbReference type="SAM" id="Coils"/>
    </source>
</evidence>
<proteinExistence type="predicted"/>
<gene>
    <name evidence="3" type="ORF">CYMTET_52873</name>
</gene>
<name>A0AAE0ESA9_9CHLO</name>
<organism evidence="3 4">
    <name type="scientific">Cymbomonas tetramitiformis</name>
    <dbReference type="NCBI Taxonomy" id="36881"/>
    <lineage>
        <taxon>Eukaryota</taxon>
        <taxon>Viridiplantae</taxon>
        <taxon>Chlorophyta</taxon>
        <taxon>Pyramimonadophyceae</taxon>
        <taxon>Pyramimonadales</taxon>
        <taxon>Pyramimonadaceae</taxon>
        <taxon>Cymbomonas</taxon>
    </lineage>
</organism>
<feature type="region of interest" description="Disordered" evidence="2">
    <location>
        <begin position="191"/>
        <end position="211"/>
    </location>
</feature>
<reference evidence="3 4" key="1">
    <citation type="journal article" date="2015" name="Genome Biol. Evol.">
        <title>Comparative Genomics of a Bacterivorous Green Alga Reveals Evolutionary Causalities and Consequences of Phago-Mixotrophic Mode of Nutrition.</title>
        <authorList>
            <person name="Burns J.A."/>
            <person name="Paasch A."/>
            <person name="Narechania A."/>
            <person name="Kim E."/>
        </authorList>
    </citation>
    <scope>NUCLEOTIDE SEQUENCE [LARGE SCALE GENOMIC DNA]</scope>
    <source>
        <strain evidence="3 4">PLY_AMNH</strain>
    </source>
</reference>
<evidence type="ECO:0000256" key="2">
    <source>
        <dbReference type="SAM" id="MobiDB-lite"/>
    </source>
</evidence>
<evidence type="ECO:0000313" key="4">
    <source>
        <dbReference type="Proteomes" id="UP001190700"/>
    </source>
</evidence>
<dbReference type="AlphaFoldDB" id="A0AAE0ESA9"/>
<protein>
    <submittedName>
        <fullName evidence="3">Uncharacterized protein</fullName>
    </submittedName>
</protein>
<comment type="caution">
    <text evidence="3">The sequence shown here is derived from an EMBL/GenBank/DDBJ whole genome shotgun (WGS) entry which is preliminary data.</text>
</comment>